<feature type="coiled-coil region" evidence="10">
    <location>
        <begin position="547"/>
        <end position="574"/>
    </location>
</feature>
<dbReference type="RefSeq" id="WP_027311808.1">
    <property type="nucleotide sequence ID" value="NZ_JBHLZN010000002.1"/>
</dbReference>
<evidence type="ECO:0000256" key="7">
    <source>
        <dbReference type="ARBA" id="ARBA00023224"/>
    </source>
</evidence>
<evidence type="ECO:0000256" key="9">
    <source>
        <dbReference type="PROSITE-ProRule" id="PRU00284"/>
    </source>
</evidence>
<keyword evidence="7 9" id="KW-0807">Transducer</keyword>
<dbReference type="EMBL" id="JBHLZN010000002">
    <property type="protein sequence ID" value="MFB9886347.1"/>
    <property type="molecule type" value="Genomic_DNA"/>
</dbReference>
<name>A0ABV5ZAN7_9GAMM</name>
<comment type="subcellular location">
    <subcellularLocation>
        <location evidence="1">Cell membrane</location>
        <topology evidence="1">Multi-pass membrane protein</topology>
    </subcellularLocation>
</comment>
<dbReference type="Pfam" id="PF00015">
    <property type="entry name" value="MCPsignal"/>
    <property type="match status" value="1"/>
</dbReference>
<dbReference type="Proteomes" id="UP001589628">
    <property type="component" value="Unassembled WGS sequence"/>
</dbReference>
<feature type="domain" description="Methyl-accepting transducer" evidence="12">
    <location>
        <begin position="354"/>
        <end position="590"/>
    </location>
</feature>
<dbReference type="PANTHER" id="PTHR32089">
    <property type="entry name" value="METHYL-ACCEPTING CHEMOTAXIS PROTEIN MCPB"/>
    <property type="match status" value="1"/>
</dbReference>
<comment type="caution">
    <text evidence="14">The sequence shown here is derived from an EMBL/GenBank/DDBJ whole genome shotgun (WGS) entry which is preliminary data.</text>
</comment>
<keyword evidence="10" id="KW-0175">Coiled coil</keyword>
<evidence type="ECO:0000313" key="14">
    <source>
        <dbReference type="EMBL" id="MFB9886347.1"/>
    </source>
</evidence>
<dbReference type="InterPro" id="IPR004089">
    <property type="entry name" value="MCPsignal_dom"/>
</dbReference>
<evidence type="ECO:0000256" key="6">
    <source>
        <dbReference type="ARBA" id="ARBA00023136"/>
    </source>
</evidence>
<sequence>MKVAHKVGGASALVLLLTIAVLAWLQVSQARDAMRERAQSSILESSQVLALQIENWLNAKLQLIDMMAQTIDSSFSNERIQEVFDRPLLKDEFILIFGGLDTDGQRITNDPSWNPTNWDARKRPWYDVARSAKRAVLTEPYADAGTGEILISAVANFTDKGVFKGAFGGDLSLQTVSDAVNALNFNNSGYAFLVAANGNIISHPNAELNGKSVAEIFDGGAPRFSNSIQQLKAQGVDSLVSFAKLEGLKGMDWYIGVVVDEAKIMASANAMAWRSLVGAIVGALISVLVLGVVMKRILAPLQGLYTSLVEVNKGEGDLTKRLPVSSNDEFGAVAKEFNSFFSYLQKMIGDVIHTSQSVNQSTNLTAKAAQQAESRIRQQLAELDQLASAMHQMSATAGDVAQNAQGAAQAAHAASNETETGVRVVSRSTEAIKRLAADMDSSANTITELAKFSQNIESILSVITGIAEQTNLLALNAAIEAARAGESGRGFAVVADEVRSLASRTQQSTREIREMIDQLQGGVVQAESKMKQSREVAEQTAMDAGKANEVLQRISEAIARINDMNLQIATAAEQQSATTEEINRNTTNIRDIGQEVGQGAHQQVGYCQQMLAEVKKQESLMKHFKI</sequence>
<dbReference type="SMART" id="SM00283">
    <property type="entry name" value="MA"/>
    <property type="match status" value="1"/>
</dbReference>
<reference evidence="14 15" key="1">
    <citation type="submission" date="2024-09" db="EMBL/GenBank/DDBJ databases">
        <authorList>
            <person name="Sun Q."/>
            <person name="Mori K."/>
        </authorList>
    </citation>
    <scope>NUCLEOTIDE SEQUENCE [LARGE SCALE GENOMIC DNA]</scope>
    <source>
        <strain evidence="14 15">ATCC 51285</strain>
    </source>
</reference>
<evidence type="ECO:0000259" key="13">
    <source>
        <dbReference type="PROSITE" id="PS50885"/>
    </source>
</evidence>
<evidence type="ECO:0000256" key="2">
    <source>
        <dbReference type="ARBA" id="ARBA00022475"/>
    </source>
</evidence>
<organism evidence="14 15">
    <name type="scientific">Balneatrix alpica</name>
    <dbReference type="NCBI Taxonomy" id="75684"/>
    <lineage>
        <taxon>Bacteria</taxon>
        <taxon>Pseudomonadati</taxon>
        <taxon>Pseudomonadota</taxon>
        <taxon>Gammaproteobacteria</taxon>
        <taxon>Oceanospirillales</taxon>
        <taxon>Balneatrichaceae</taxon>
        <taxon>Balneatrix</taxon>
    </lineage>
</organism>
<evidence type="ECO:0000259" key="12">
    <source>
        <dbReference type="PROSITE" id="PS50111"/>
    </source>
</evidence>
<evidence type="ECO:0000256" key="10">
    <source>
        <dbReference type="SAM" id="Coils"/>
    </source>
</evidence>
<keyword evidence="5 11" id="KW-1133">Transmembrane helix</keyword>
<keyword evidence="15" id="KW-1185">Reference proteome</keyword>
<dbReference type="Gene3D" id="3.30.450.20">
    <property type="entry name" value="PAS domain"/>
    <property type="match status" value="2"/>
</dbReference>
<gene>
    <name evidence="14" type="ORF">ACFFLH_08000</name>
</gene>
<dbReference type="InterPro" id="IPR029151">
    <property type="entry name" value="Sensor-like_sf"/>
</dbReference>
<proteinExistence type="inferred from homology"/>
<dbReference type="SMART" id="SM00304">
    <property type="entry name" value="HAMP"/>
    <property type="match status" value="2"/>
</dbReference>
<dbReference type="PANTHER" id="PTHR32089:SF117">
    <property type="entry name" value="METHYL ACCEPTING SENSORY TRANSDUCER WITH CACHE_1 SMALL MOLECULE BINDING DOMAIN"/>
    <property type="match status" value="1"/>
</dbReference>
<keyword evidence="3" id="KW-0145">Chemotaxis</keyword>
<evidence type="ECO:0000256" key="3">
    <source>
        <dbReference type="ARBA" id="ARBA00022500"/>
    </source>
</evidence>
<dbReference type="InterPro" id="IPR003660">
    <property type="entry name" value="HAMP_dom"/>
</dbReference>
<evidence type="ECO:0000313" key="15">
    <source>
        <dbReference type="Proteomes" id="UP001589628"/>
    </source>
</evidence>
<dbReference type="CDD" id="cd12913">
    <property type="entry name" value="PDC1_MCP_like"/>
    <property type="match status" value="1"/>
</dbReference>
<dbReference type="PROSITE" id="PS50885">
    <property type="entry name" value="HAMP"/>
    <property type="match status" value="1"/>
</dbReference>
<dbReference type="Pfam" id="PF02743">
    <property type="entry name" value="dCache_1"/>
    <property type="match status" value="1"/>
</dbReference>
<evidence type="ECO:0000256" key="8">
    <source>
        <dbReference type="ARBA" id="ARBA00029447"/>
    </source>
</evidence>
<keyword evidence="4 11" id="KW-0812">Transmembrane</keyword>
<dbReference type="Pfam" id="PF00672">
    <property type="entry name" value="HAMP"/>
    <property type="match status" value="1"/>
</dbReference>
<protein>
    <submittedName>
        <fullName evidence="14">Methyl-accepting chemotaxis protein</fullName>
    </submittedName>
</protein>
<dbReference type="SUPFAM" id="SSF58104">
    <property type="entry name" value="Methyl-accepting chemotaxis protein (MCP) signaling domain"/>
    <property type="match status" value="1"/>
</dbReference>
<dbReference type="CDD" id="cd12912">
    <property type="entry name" value="PDC2_MCP_like"/>
    <property type="match status" value="1"/>
</dbReference>
<dbReference type="PROSITE" id="PS50111">
    <property type="entry name" value="CHEMOTAXIS_TRANSDUC_2"/>
    <property type="match status" value="1"/>
</dbReference>
<accession>A0ABV5ZAN7</accession>
<dbReference type="InterPro" id="IPR033479">
    <property type="entry name" value="dCache_1"/>
</dbReference>
<dbReference type="CDD" id="cd11386">
    <property type="entry name" value="MCP_signal"/>
    <property type="match status" value="1"/>
</dbReference>
<keyword evidence="6 11" id="KW-0472">Membrane</keyword>
<dbReference type="SUPFAM" id="SSF103190">
    <property type="entry name" value="Sensory domain-like"/>
    <property type="match status" value="1"/>
</dbReference>
<evidence type="ECO:0000256" key="1">
    <source>
        <dbReference type="ARBA" id="ARBA00004651"/>
    </source>
</evidence>
<comment type="similarity">
    <text evidence="8">Belongs to the methyl-accepting chemotaxis (MCP) protein family.</text>
</comment>
<dbReference type="Gene3D" id="1.10.287.950">
    <property type="entry name" value="Methyl-accepting chemotaxis protein"/>
    <property type="match status" value="1"/>
</dbReference>
<evidence type="ECO:0000256" key="11">
    <source>
        <dbReference type="SAM" id="Phobius"/>
    </source>
</evidence>
<feature type="transmembrane region" description="Helical" evidence="11">
    <location>
        <begin position="271"/>
        <end position="293"/>
    </location>
</feature>
<keyword evidence="2" id="KW-1003">Cell membrane</keyword>
<feature type="domain" description="HAMP" evidence="13">
    <location>
        <begin position="295"/>
        <end position="349"/>
    </location>
</feature>
<evidence type="ECO:0000256" key="4">
    <source>
        <dbReference type="ARBA" id="ARBA00022692"/>
    </source>
</evidence>
<evidence type="ECO:0000256" key="5">
    <source>
        <dbReference type="ARBA" id="ARBA00022989"/>
    </source>
</evidence>
<dbReference type="CDD" id="cd06225">
    <property type="entry name" value="HAMP"/>
    <property type="match status" value="1"/>
</dbReference>